<dbReference type="Proteomes" id="UP000018208">
    <property type="component" value="Unassembled WGS sequence"/>
</dbReference>
<dbReference type="GeneID" id="94297942"/>
<dbReference type="AlphaFoldDB" id="A0A9P8LTJ4"/>
<accession>A0A9P8LTJ4</accession>
<organism evidence="1 2">
    <name type="scientific">Spironucleus salmonicida</name>
    <dbReference type="NCBI Taxonomy" id="348837"/>
    <lineage>
        <taxon>Eukaryota</taxon>
        <taxon>Metamonada</taxon>
        <taxon>Diplomonadida</taxon>
        <taxon>Hexamitidae</taxon>
        <taxon>Hexamitinae</taxon>
        <taxon>Spironucleus</taxon>
    </lineage>
</organism>
<evidence type="ECO:0000313" key="2">
    <source>
        <dbReference type="Proteomes" id="UP000018208"/>
    </source>
</evidence>
<protein>
    <submittedName>
        <fullName evidence="1">Uncharacterized protein</fullName>
    </submittedName>
</protein>
<reference evidence="1 2" key="1">
    <citation type="journal article" date="2014" name="PLoS Genet.">
        <title>The Genome of Spironucleus salmonicida Highlights a Fish Pathogen Adapted to Fluctuating Environments.</title>
        <authorList>
            <person name="Xu F."/>
            <person name="Jerlstrom-Hultqvist J."/>
            <person name="Einarsson E."/>
            <person name="Astvaldsson A."/>
            <person name="Svard S.G."/>
            <person name="Andersson J.O."/>
        </authorList>
    </citation>
    <scope>NUCLEOTIDE SEQUENCE [LARGE SCALE GENOMIC DNA]</scope>
    <source>
        <strain evidence="1 2">ATCC 50377</strain>
    </source>
</reference>
<dbReference type="EMBL" id="AUWU02000004">
    <property type="protein sequence ID" value="KAH0573984.1"/>
    <property type="molecule type" value="Genomic_DNA"/>
</dbReference>
<dbReference type="KEGG" id="ssao:94297942"/>
<gene>
    <name evidence="1" type="ORF">SS50377_23919</name>
</gene>
<keyword evidence="2" id="KW-1185">Reference proteome</keyword>
<dbReference type="RefSeq" id="XP_067764757.1">
    <property type="nucleotide sequence ID" value="XM_067907783.1"/>
</dbReference>
<proteinExistence type="predicted"/>
<sequence>MGAGLMRLEHSVNQQLKEDRVEIKQSVSEIQTLAGNIMETVDKENLSYSEQENKPLSQDSKFNNSMTFLQLCGTVHAANHLPAIKNVK</sequence>
<evidence type="ECO:0000313" key="1">
    <source>
        <dbReference type="EMBL" id="KAH0573984.1"/>
    </source>
</evidence>
<comment type="caution">
    <text evidence="1">The sequence shown here is derived from an EMBL/GenBank/DDBJ whole genome shotgun (WGS) entry which is preliminary data.</text>
</comment>
<name>A0A9P8LTJ4_9EUKA</name>